<dbReference type="Pfam" id="PF07732">
    <property type="entry name" value="Cu-oxidase_3"/>
    <property type="match status" value="1"/>
</dbReference>
<dbReference type="GO" id="GO:0016491">
    <property type="term" value="F:oxidoreductase activity"/>
    <property type="evidence" value="ECO:0007669"/>
    <property type="project" value="UniProtKB-KW"/>
</dbReference>
<evidence type="ECO:0000256" key="2">
    <source>
        <dbReference type="ARBA" id="ARBA00023002"/>
    </source>
</evidence>
<sequence length="550" mass="61109">MSIHGINRNRRRALKCIGASVGLSLLASQNWLVRASENDMATSSDADFQPNVEIKLTARKVDVPIFQKGRNTSCYKYVGEVIKGPADTLIDMPSYLGPTLRFRKGDKVKIYFTNDLPSEQSNIHWHGLHVPEAADGHPKDQIGHGDIYVYEFEVINRAGTYFYHSHAHGATATQVYKGLAGALIISDDDEEAVDLPRGEYDIPLLIQDRSFTKTNKLSYFGGVDGFFGNRILVNGKPNAKLSVNRGQYRFRCINGSNSRIYKLGWSNKMPLVAIGVDGGLLAQPETRPYIMLAPGERIDLWVDFSHMKPGTELLLRSLAYAGFMPHQGMQNNEHGGMGMSGKGMDIVDMPSKKPGHLMRQSAAVDILKIKVGKNSAANQLTLPNKLSEIEALGIQDADNGSTPRVIRITQAMDATMTPLFNDEPFPQDLVSVDPDEIININSAQYFSITHDHGGMGVQNMTMMSMAHPIHMHGSSFQIVKRSFKESGDHRNYATIKDGFIDAGWKDTVLVVEGEEVALLKRFDTYSGLSLYHCHNLEHEDNGMMRNLLIR</sequence>
<accession>A0A858QA02</accession>
<reference evidence="6" key="1">
    <citation type="submission" date="2019-12" db="EMBL/GenBank/DDBJ databases">
        <authorList>
            <person name="Awala S.I."/>
            <person name="Rhee S.K."/>
        </authorList>
    </citation>
    <scope>NUCLEOTIDE SEQUENCE [LARGE SCALE GENOMIC DNA]</scope>
    <source>
        <strain evidence="6">IM1</strain>
    </source>
</reference>
<dbReference type="PROSITE" id="PS00080">
    <property type="entry name" value="MULTICOPPER_OXIDASE2"/>
    <property type="match status" value="1"/>
</dbReference>
<feature type="domain" description="Plastocyanin-like" evidence="4">
    <location>
        <begin position="94"/>
        <end position="188"/>
    </location>
</feature>
<dbReference type="PANTHER" id="PTHR48267">
    <property type="entry name" value="CUPREDOXIN SUPERFAMILY PROTEIN"/>
    <property type="match status" value="1"/>
</dbReference>
<dbReference type="Gene3D" id="2.60.40.420">
    <property type="entry name" value="Cupredoxins - blue copper proteins"/>
    <property type="match status" value="3"/>
</dbReference>
<dbReference type="InterPro" id="IPR011707">
    <property type="entry name" value="Cu-oxidase-like_N"/>
</dbReference>
<dbReference type="AlphaFoldDB" id="A0A858QA02"/>
<gene>
    <name evidence="5" type="ORF">GNH96_11760</name>
</gene>
<dbReference type="Proteomes" id="UP000503004">
    <property type="component" value="Chromosome"/>
</dbReference>
<dbReference type="KEGG" id="metu:GNH96_11760"/>
<protein>
    <submittedName>
        <fullName evidence="5">Multicopper oxidase domain-containing protein</fullName>
    </submittedName>
</protein>
<dbReference type="InterPro" id="IPR045087">
    <property type="entry name" value="Cu-oxidase_fam"/>
</dbReference>
<dbReference type="GO" id="GO:0005507">
    <property type="term" value="F:copper ion binding"/>
    <property type="evidence" value="ECO:0007669"/>
    <property type="project" value="InterPro"/>
</dbReference>
<feature type="domain" description="Plastocyanin-like" evidence="3">
    <location>
        <begin position="456"/>
        <end position="549"/>
    </location>
</feature>
<dbReference type="InterPro" id="IPR002355">
    <property type="entry name" value="Cu_oxidase_Cu_BS"/>
</dbReference>
<dbReference type="Pfam" id="PF07731">
    <property type="entry name" value="Cu-oxidase_2"/>
    <property type="match status" value="1"/>
</dbReference>
<dbReference type="InterPro" id="IPR011706">
    <property type="entry name" value="Cu-oxidase_C"/>
</dbReference>
<dbReference type="PANTHER" id="PTHR48267:SF1">
    <property type="entry name" value="BILIRUBIN OXIDASE"/>
    <property type="match status" value="1"/>
</dbReference>
<dbReference type="InterPro" id="IPR008972">
    <property type="entry name" value="Cupredoxin"/>
</dbReference>
<keyword evidence="2" id="KW-0560">Oxidoreductase</keyword>
<evidence type="ECO:0000313" key="5">
    <source>
        <dbReference type="EMBL" id="QJD30585.1"/>
    </source>
</evidence>
<evidence type="ECO:0000256" key="1">
    <source>
        <dbReference type="ARBA" id="ARBA00022723"/>
    </source>
</evidence>
<organism evidence="5 6">
    <name type="scientific">Methylococcus geothermalis</name>
    <dbReference type="NCBI Taxonomy" id="2681310"/>
    <lineage>
        <taxon>Bacteria</taxon>
        <taxon>Pseudomonadati</taxon>
        <taxon>Pseudomonadota</taxon>
        <taxon>Gammaproteobacteria</taxon>
        <taxon>Methylococcales</taxon>
        <taxon>Methylococcaceae</taxon>
        <taxon>Methylococcus</taxon>
    </lineage>
</organism>
<dbReference type="CDD" id="cd13852">
    <property type="entry name" value="CuRO_1_McoP_like"/>
    <property type="match status" value="1"/>
</dbReference>
<dbReference type="SUPFAM" id="SSF49503">
    <property type="entry name" value="Cupredoxins"/>
    <property type="match status" value="3"/>
</dbReference>
<keyword evidence="6" id="KW-1185">Reference proteome</keyword>
<name>A0A858QA02_9GAMM</name>
<evidence type="ECO:0000259" key="3">
    <source>
        <dbReference type="Pfam" id="PF07731"/>
    </source>
</evidence>
<proteinExistence type="predicted"/>
<evidence type="ECO:0000259" key="4">
    <source>
        <dbReference type="Pfam" id="PF07732"/>
    </source>
</evidence>
<dbReference type="EMBL" id="CP046565">
    <property type="protein sequence ID" value="QJD30585.1"/>
    <property type="molecule type" value="Genomic_DNA"/>
</dbReference>
<evidence type="ECO:0000313" key="6">
    <source>
        <dbReference type="Proteomes" id="UP000503004"/>
    </source>
</evidence>
<keyword evidence="1" id="KW-0479">Metal-binding</keyword>